<protein>
    <recommendedName>
        <fullName evidence="4 14">Acetolactate synthase</fullName>
        <ecNumber evidence="4 14">2.2.1.6</ecNumber>
    </recommendedName>
</protein>
<dbReference type="NCBIfam" id="TIGR00118">
    <property type="entry name" value="acolac_lg"/>
    <property type="match status" value="1"/>
</dbReference>
<evidence type="ECO:0000259" key="16">
    <source>
        <dbReference type="Pfam" id="PF02775"/>
    </source>
</evidence>
<evidence type="ECO:0000256" key="8">
    <source>
        <dbReference type="ARBA" id="ARBA00022723"/>
    </source>
</evidence>
<comment type="similarity">
    <text evidence="3 14">Belongs to the TPP enzyme family.</text>
</comment>
<dbReference type="Pfam" id="PF00205">
    <property type="entry name" value="TPP_enzyme_M"/>
    <property type="match status" value="1"/>
</dbReference>
<evidence type="ECO:0000256" key="7">
    <source>
        <dbReference type="ARBA" id="ARBA00022679"/>
    </source>
</evidence>
<evidence type="ECO:0000313" key="18">
    <source>
        <dbReference type="EMBL" id="TDS85827.1"/>
    </source>
</evidence>
<feature type="domain" description="Thiamine pyrophosphate enzyme TPP-binding" evidence="16">
    <location>
        <begin position="430"/>
        <end position="590"/>
    </location>
</feature>
<dbReference type="FunFam" id="3.40.50.1220:FF:000008">
    <property type="entry name" value="Acetolactate synthase"/>
    <property type="match status" value="1"/>
</dbReference>
<dbReference type="UniPathway" id="UPA00049">
    <property type="reaction ID" value="UER00059"/>
</dbReference>
<name>A0A4R7G3K3_9MICC</name>
<dbReference type="InterPro" id="IPR039368">
    <property type="entry name" value="AHAS_TPP"/>
</dbReference>
<accession>A0A4R7G3K3</accession>
<dbReference type="GO" id="GO:0000287">
    <property type="term" value="F:magnesium ion binding"/>
    <property type="evidence" value="ECO:0007669"/>
    <property type="project" value="UniProtKB-UniRule"/>
</dbReference>
<evidence type="ECO:0000256" key="5">
    <source>
        <dbReference type="ARBA" id="ARBA00022605"/>
    </source>
</evidence>
<dbReference type="GO" id="GO:0030976">
    <property type="term" value="F:thiamine pyrophosphate binding"/>
    <property type="evidence" value="ECO:0007669"/>
    <property type="project" value="UniProtKB-UniRule"/>
</dbReference>
<keyword evidence="7 14" id="KW-0808">Transferase</keyword>
<dbReference type="InterPro" id="IPR029035">
    <property type="entry name" value="DHS-like_NAD/FAD-binding_dom"/>
</dbReference>
<dbReference type="GO" id="GO:0005948">
    <property type="term" value="C:acetolactate synthase complex"/>
    <property type="evidence" value="ECO:0007669"/>
    <property type="project" value="TreeGrafter"/>
</dbReference>
<evidence type="ECO:0000256" key="6">
    <source>
        <dbReference type="ARBA" id="ARBA00022630"/>
    </source>
</evidence>
<dbReference type="NCBIfam" id="NF005860">
    <property type="entry name" value="PRK07789.1"/>
    <property type="match status" value="1"/>
</dbReference>
<dbReference type="InterPro" id="IPR012001">
    <property type="entry name" value="Thiamin_PyroP_enz_TPP-bd_dom"/>
</dbReference>
<dbReference type="GO" id="GO:0003984">
    <property type="term" value="F:acetolactate synthase activity"/>
    <property type="evidence" value="ECO:0007669"/>
    <property type="project" value="UniProtKB-EC"/>
</dbReference>
<dbReference type="PROSITE" id="PS00187">
    <property type="entry name" value="TPP_ENZYMES"/>
    <property type="match status" value="1"/>
</dbReference>
<evidence type="ECO:0000256" key="4">
    <source>
        <dbReference type="ARBA" id="ARBA00013145"/>
    </source>
</evidence>
<keyword evidence="19" id="KW-1185">Reference proteome</keyword>
<dbReference type="PANTHER" id="PTHR18968">
    <property type="entry name" value="THIAMINE PYROPHOSPHATE ENZYMES"/>
    <property type="match status" value="1"/>
</dbReference>
<dbReference type="GO" id="GO:0009099">
    <property type="term" value="P:L-valine biosynthetic process"/>
    <property type="evidence" value="ECO:0007669"/>
    <property type="project" value="UniProtKB-UniPathway"/>
</dbReference>
<evidence type="ECO:0000256" key="10">
    <source>
        <dbReference type="ARBA" id="ARBA00022842"/>
    </source>
</evidence>
<evidence type="ECO:0000256" key="3">
    <source>
        <dbReference type="ARBA" id="ARBA00007812"/>
    </source>
</evidence>
<dbReference type="InterPro" id="IPR045229">
    <property type="entry name" value="TPP_enz"/>
</dbReference>
<dbReference type="RefSeq" id="WP_036474884.1">
    <property type="nucleotide sequence ID" value="NZ_JBIMET010000002.1"/>
</dbReference>
<evidence type="ECO:0000313" key="19">
    <source>
        <dbReference type="Proteomes" id="UP000294506"/>
    </source>
</evidence>
<dbReference type="CDD" id="cd07035">
    <property type="entry name" value="TPP_PYR_POX_like"/>
    <property type="match status" value="1"/>
</dbReference>
<dbReference type="EMBL" id="SOAN01000005">
    <property type="protein sequence ID" value="TDS85827.1"/>
    <property type="molecule type" value="Genomic_DNA"/>
</dbReference>
<dbReference type="Gene3D" id="3.40.50.1220">
    <property type="entry name" value="TPP-binding domain"/>
    <property type="match status" value="1"/>
</dbReference>
<gene>
    <name evidence="18" type="ORF">EV640_105176</name>
</gene>
<dbReference type="FunFam" id="3.40.50.970:FF:000007">
    <property type="entry name" value="Acetolactate synthase"/>
    <property type="match status" value="1"/>
</dbReference>
<dbReference type="SUPFAM" id="SSF52518">
    <property type="entry name" value="Thiamin diphosphate-binding fold (THDP-binding)"/>
    <property type="match status" value="2"/>
</dbReference>
<evidence type="ECO:0000256" key="14">
    <source>
        <dbReference type="RuleBase" id="RU003591"/>
    </source>
</evidence>
<dbReference type="Proteomes" id="UP000294506">
    <property type="component" value="Unassembled WGS sequence"/>
</dbReference>
<evidence type="ECO:0000259" key="17">
    <source>
        <dbReference type="Pfam" id="PF02776"/>
    </source>
</evidence>
<evidence type="ECO:0000256" key="9">
    <source>
        <dbReference type="ARBA" id="ARBA00022827"/>
    </source>
</evidence>
<comment type="pathway">
    <text evidence="1 14">Amino-acid biosynthesis; L-isoleucine biosynthesis; L-isoleucine from 2-oxobutanoate: step 1/4.</text>
</comment>
<dbReference type="InterPro" id="IPR011766">
    <property type="entry name" value="TPP_enzyme_TPP-bd"/>
</dbReference>
<dbReference type="Pfam" id="PF02776">
    <property type="entry name" value="TPP_enzyme_N"/>
    <property type="match status" value="1"/>
</dbReference>
<feature type="domain" description="Thiamine pyrophosphate enzyme central" evidence="15">
    <location>
        <begin position="231"/>
        <end position="366"/>
    </location>
</feature>
<dbReference type="UniPathway" id="UPA00047">
    <property type="reaction ID" value="UER00055"/>
</dbReference>
<feature type="domain" description="Thiamine pyrophosphate enzyme N-terminal TPP-binding" evidence="17">
    <location>
        <begin position="42"/>
        <end position="156"/>
    </location>
</feature>
<comment type="cofactor">
    <cofactor evidence="14">
        <name>thiamine diphosphate</name>
        <dbReference type="ChEBI" id="CHEBI:58937"/>
    </cofactor>
    <text evidence="14">Binds 1 thiamine pyrophosphate per subunit.</text>
</comment>
<dbReference type="InterPro" id="IPR012846">
    <property type="entry name" value="Acetolactate_synth_lsu"/>
</dbReference>
<keyword evidence="11 14" id="KW-0786">Thiamine pyrophosphate</keyword>
<dbReference type="GO" id="GO:0050660">
    <property type="term" value="F:flavin adenine dinucleotide binding"/>
    <property type="evidence" value="ECO:0007669"/>
    <property type="project" value="InterPro"/>
</dbReference>
<keyword evidence="10 14" id="KW-0460">Magnesium</keyword>
<keyword evidence="12 14" id="KW-0100">Branched-chain amino acid biosynthesis</keyword>
<dbReference type="Pfam" id="PF02775">
    <property type="entry name" value="TPP_enzyme_C"/>
    <property type="match status" value="1"/>
</dbReference>
<dbReference type="AlphaFoldDB" id="A0A4R7G3K3"/>
<comment type="catalytic activity">
    <reaction evidence="13 14">
        <text>2 pyruvate + H(+) = (2S)-2-acetolactate + CO2</text>
        <dbReference type="Rhea" id="RHEA:25249"/>
        <dbReference type="ChEBI" id="CHEBI:15361"/>
        <dbReference type="ChEBI" id="CHEBI:15378"/>
        <dbReference type="ChEBI" id="CHEBI:16526"/>
        <dbReference type="ChEBI" id="CHEBI:58476"/>
        <dbReference type="EC" id="2.2.1.6"/>
    </reaction>
</comment>
<dbReference type="GO" id="GO:0009097">
    <property type="term" value="P:isoleucine biosynthetic process"/>
    <property type="evidence" value="ECO:0007669"/>
    <property type="project" value="UniProtKB-UniPathway"/>
</dbReference>
<reference evidence="18 19" key="1">
    <citation type="submission" date="2019-03" db="EMBL/GenBank/DDBJ databases">
        <title>Genomic Encyclopedia of Type Strains, Phase III (KMG-III): the genomes of soil and plant-associated and newly described type strains.</title>
        <authorList>
            <person name="Whitman W."/>
        </authorList>
    </citation>
    <scope>NUCLEOTIDE SEQUENCE [LARGE SCALE GENOMIC DNA]</scope>
    <source>
        <strain evidence="18 19">DSM 27373</strain>
    </source>
</reference>
<dbReference type="SUPFAM" id="SSF52467">
    <property type="entry name" value="DHS-like NAD/FAD-binding domain"/>
    <property type="match status" value="1"/>
</dbReference>
<evidence type="ECO:0000256" key="1">
    <source>
        <dbReference type="ARBA" id="ARBA00004974"/>
    </source>
</evidence>
<dbReference type="FunFam" id="3.40.50.970:FF:000016">
    <property type="entry name" value="Acetolactate synthase"/>
    <property type="match status" value="1"/>
</dbReference>
<dbReference type="InterPro" id="IPR012000">
    <property type="entry name" value="Thiamin_PyroP_enz_cen_dom"/>
</dbReference>
<keyword evidence="9" id="KW-0274">FAD</keyword>
<comment type="caution">
    <text evidence="18">The sequence shown here is derived from an EMBL/GenBank/DDBJ whole genome shotgun (WGS) entry which is preliminary data.</text>
</comment>
<dbReference type="InterPro" id="IPR000399">
    <property type="entry name" value="TPP-bd_CS"/>
</dbReference>
<evidence type="ECO:0000256" key="11">
    <source>
        <dbReference type="ARBA" id="ARBA00023052"/>
    </source>
</evidence>
<evidence type="ECO:0000256" key="12">
    <source>
        <dbReference type="ARBA" id="ARBA00023304"/>
    </source>
</evidence>
<keyword evidence="6" id="KW-0285">Flavoprotein</keyword>
<dbReference type="InterPro" id="IPR029061">
    <property type="entry name" value="THDP-binding"/>
</dbReference>
<evidence type="ECO:0000259" key="15">
    <source>
        <dbReference type="Pfam" id="PF00205"/>
    </source>
</evidence>
<evidence type="ECO:0000256" key="2">
    <source>
        <dbReference type="ARBA" id="ARBA00005025"/>
    </source>
</evidence>
<keyword evidence="5 14" id="KW-0028">Amino-acid biosynthesis</keyword>
<evidence type="ECO:0000256" key="13">
    <source>
        <dbReference type="ARBA" id="ARBA00048670"/>
    </source>
</evidence>
<organism evidence="18 19">
    <name type="scientific">Nesterenkonia aurantiaca</name>
    <dbReference type="NCBI Taxonomy" id="1436010"/>
    <lineage>
        <taxon>Bacteria</taxon>
        <taxon>Bacillati</taxon>
        <taxon>Actinomycetota</taxon>
        <taxon>Actinomycetes</taxon>
        <taxon>Micrococcales</taxon>
        <taxon>Micrococcaceae</taxon>
        <taxon>Nesterenkonia</taxon>
    </lineage>
</organism>
<dbReference type="Gene3D" id="3.40.50.970">
    <property type="match status" value="2"/>
</dbReference>
<comment type="pathway">
    <text evidence="2 14">Amino-acid biosynthesis; L-valine biosynthesis; L-valine from pyruvate: step 1/4.</text>
</comment>
<proteinExistence type="inferred from homology"/>
<dbReference type="PANTHER" id="PTHR18968:SF13">
    <property type="entry name" value="ACETOLACTATE SYNTHASE CATALYTIC SUBUNIT, MITOCHONDRIAL"/>
    <property type="match status" value="1"/>
</dbReference>
<dbReference type="CDD" id="cd02015">
    <property type="entry name" value="TPP_AHAS"/>
    <property type="match status" value="1"/>
</dbReference>
<dbReference type="EC" id="2.2.1.6" evidence="4 14"/>
<sequence length="625" mass="66911">MSNLTATTPAMLASKASSSAAGISPDPRIYGPGRTVEPVAVTGAESIIRSLESLGVTDVFGIPGGTILPTYDPLMDSEQINHILVRHEQGGGHAAQGYAMVTGEVGVCFATSGPGATNLVTPMADAHMDSVPMVAITGQVNAAVIGTDAFQEADIVGIATPITKHSYLVTDADQIPRVMAEAFHLASTGRPGPVLVDITKSAQVAQTTFAWPPKIELNGYRPVTRGHSKQIREAAKLIQGASRPVFYIGGGMIKAEASEEFYRLAETVGAPVVNTLMARGAFPDSHEQNLGMPGMHGTVSAVAALQRSDLLITLGARFDDRVTGQLESFAPDAKVIHADIDPAEISKNRTADVPIVGSLKEIVPELTVAFDTLVAKHGRTDISGWWKQLNRFRETYPLGYTTPEDGKIAPQQVIEKINQAAGPEAVYVAGVGQHQMWSSQFVKYERPRQWLNSGGLGTMGYAVPAAMGAQVGNPDRVVWAIDGDGCFQMTNQELATCAINKIPIKVAVINNSSLGMVRQWQTLFYESRYSNTHLNTSVSDSGGEIVRIPDFLKLAEAYGCAGLRCERPEDIDAVIAEAMAINDRPVVVDFVVSRDSMVWPMVPAGVSNSDIQFAQNLTPQWDEED</sequence>
<comment type="cofactor">
    <cofactor evidence="14">
        <name>Mg(2+)</name>
        <dbReference type="ChEBI" id="CHEBI:18420"/>
    </cofactor>
    <text evidence="14">Binds 1 Mg(2+) ion per subunit.</text>
</comment>
<keyword evidence="8 14" id="KW-0479">Metal-binding</keyword>